<organism evidence="1 2">
    <name type="scientific">Liparis tanakae</name>
    <name type="common">Tanaka's snailfish</name>
    <dbReference type="NCBI Taxonomy" id="230148"/>
    <lineage>
        <taxon>Eukaryota</taxon>
        <taxon>Metazoa</taxon>
        <taxon>Chordata</taxon>
        <taxon>Craniata</taxon>
        <taxon>Vertebrata</taxon>
        <taxon>Euteleostomi</taxon>
        <taxon>Actinopterygii</taxon>
        <taxon>Neopterygii</taxon>
        <taxon>Teleostei</taxon>
        <taxon>Neoteleostei</taxon>
        <taxon>Acanthomorphata</taxon>
        <taxon>Eupercaria</taxon>
        <taxon>Perciformes</taxon>
        <taxon>Cottioidei</taxon>
        <taxon>Cottales</taxon>
        <taxon>Liparidae</taxon>
        <taxon>Liparis</taxon>
    </lineage>
</organism>
<dbReference type="Proteomes" id="UP000314294">
    <property type="component" value="Unassembled WGS sequence"/>
</dbReference>
<proteinExistence type="predicted"/>
<reference evidence="1 2" key="1">
    <citation type="submission" date="2019-03" db="EMBL/GenBank/DDBJ databases">
        <title>First draft genome of Liparis tanakae, snailfish: a comprehensive survey of snailfish specific genes.</title>
        <authorList>
            <person name="Kim W."/>
            <person name="Song I."/>
            <person name="Jeong J.-H."/>
            <person name="Kim D."/>
            <person name="Kim S."/>
            <person name="Ryu S."/>
            <person name="Song J.Y."/>
            <person name="Lee S.K."/>
        </authorList>
    </citation>
    <scope>NUCLEOTIDE SEQUENCE [LARGE SCALE GENOMIC DNA]</scope>
    <source>
        <tissue evidence="1">Muscle</tissue>
    </source>
</reference>
<evidence type="ECO:0000313" key="2">
    <source>
        <dbReference type="Proteomes" id="UP000314294"/>
    </source>
</evidence>
<dbReference type="AlphaFoldDB" id="A0A4Z2J2J1"/>
<evidence type="ECO:0000313" key="1">
    <source>
        <dbReference type="EMBL" id="TNN84054.1"/>
    </source>
</evidence>
<name>A0A4Z2J2J1_9TELE</name>
<comment type="caution">
    <text evidence="1">The sequence shown here is derived from an EMBL/GenBank/DDBJ whole genome shotgun (WGS) entry which is preliminary data.</text>
</comment>
<dbReference type="EMBL" id="SRLO01000029">
    <property type="protein sequence ID" value="TNN84054.1"/>
    <property type="molecule type" value="Genomic_DNA"/>
</dbReference>
<accession>A0A4Z2J2J1</accession>
<sequence length="187" mass="20435">MATEHPVEPPIGPLGDNFTISRRSDSRIPLWGELHRGGEEALKSGHQLAQALPAVAISAAPVDNFDSFILLLISVNEHIPAGGAESELPQLIWVASSCSWQTPRAEQQTLTQKKGFAFIKPLFWRSPPGHRLPMVYTKLSAVCAWLGILLPNSLPTTLGAQVAGQAWQCTKRAREVKSEGRVYAEHL</sequence>
<protein>
    <submittedName>
        <fullName evidence="1">Uncharacterized protein</fullName>
    </submittedName>
</protein>
<gene>
    <name evidence="1" type="ORF">EYF80_005660</name>
</gene>
<keyword evidence="2" id="KW-1185">Reference proteome</keyword>